<keyword evidence="3" id="KW-1185">Reference proteome</keyword>
<accession>A0ABV6YM86</accession>
<dbReference type="Proteomes" id="UP001593833">
    <property type="component" value="Unassembled WGS sequence"/>
</dbReference>
<dbReference type="PANTHER" id="PTHR23150">
    <property type="entry name" value="SULFATASE MODIFYING FACTOR 1, 2"/>
    <property type="match status" value="1"/>
</dbReference>
<feature type="domain" description="Sulfatase-modifying factor enzyme-like" evidence="1">
    <location>
        <begin position="54"/>
        <end position="349"/>
    </location>
</feature>
<reference evidence="2 3" key="1">
    <citation type="submission" date="2024-09" db="EMBL/GenBank/DDBJ databases">
        <authorList>
            <person name="D'Angelo T."/>
        </authorList>
    </citation>
    <scope>NUCLEOTIDE SEQUENCE [LARGE SCALE GENOMIC DNA]</scope>
    <source>
        <strain evidence="2">SAG AM-320-E07</strain>
    </source>
</reference>
<evidence type="ECO:0000259" key="1">
    <source>
        <dbReference type="Pfam" id="PF03781"/>
    </source>
</evidence>
<dbReference type="InterPro" id="IPR016187">
    <property type="entry name" value="CTDL_fold"/>
</dbReference>
<dbReference type="EMBL" id="JBHPKH010000117">
    <property type="protein sequence ID" value="MFC1573294.1"/>
    <property type="molecule type" value="Genomic_DNA"/>
</dbReference>
<organism evidence="2 3">
    <name type="scientific">Eiseniibacteriota bacterium</name>
    <dbReference type="NCBI Taxonomy" id="2212470"/>
    <lineage>
        <taxon>Bacteria</taxon>
        <taxon>Candidatus Eiseniibacteriota</taxon>
    </lineage>
</organism>
<dbReference type="InterPro" id="IPR051043">
    <property type="entry name" value="Sulfatase_Mod_Factor_Kinase"/>
</dbReference>
<sequence>MKRCMMVVLGLSLIVGVAVSQGEEMWKMHVHRSGGTDEYLLAEVDSVTFSRLAPPMVTVPPGVFVMGDGEAYCGEDEHEVTLTRDFYICQHAVTNQEYLDAVQWAYDKGHVTATTTSVLDNLNGSTERLLDLSRLGCEIQFDGAGSFYLRESPSSYAQSAYPSGYDPADHPVKEVTWYGSVRYCDWLSLQAGLPRAYEHPGDWSCNNGDPYGADGYRLPTDAEREYAAQWDDERLFPWGDEAPDCSRANFIDDGYCVGWTSPVGSYPDAPETLGLSDMAGNVLEWSNDWHVCDLGTDPVIDPVGPGSGSDRVRGGGSWHSGVAYHLSCAHRGLNNPSYSSSYVGFRAARTVSP</sequence>
<protein>
    <submittedName>
        <fullName evidence="2">Formylglycine-generating enzyme family protein</fullName>
    </submittedName>
</protein>
<dbReference type="Gene3D" id="3.90.1580.10">
    <property type="entry name" value="paralog of FGE (formylglycine-generating enzyme)"/>
    <property type="match status" value="1"/>
</dbReference>
<dbReference type="Pfam" id="PF03781">
    <property type="entry name" value="FGE-sulfatase"/>
    <property type="match status" value="1"/>
</dbReference>
<gene>
    <name evidence="2" type="ORF">ACFL6M_06815</name>
</gene>
<comment type="caution">
    <text evidence="2">The sequence shown here is derived from an EMBL/GenBank/DDBJ whole genome shotgun (WGS) entry which is preliminary data.</text>
</comment>
<dbReference type="PANTHER" id="PTHR23150:SF19">
    <property type="entry name" value="FORMYLGLYCINE-GENERATING ENZYME"/>
    <property type="match status" value="1"/>
</dbReference>
<evidence type="ECO:0000313" key="2">
    <source>
        <dbReference type="EMBL" id="MFC1573294.1"/>
    </source>
</evidence>
<dbReference type="InterPro" id="IPR005532">
    <property type="entry name" value="SUMF_dom"/>
</dbReference>
<name>A0ABV6YM86_UNCEI</name>
<evidence type="ECO:0000313" key="3">
    <source>
        <dbReference type="Proteomes" id="UP001593833"/>
    </source>
</evidence>
<proteinExistence type="predicted"/>
<dbReference type="InterPro" id="IPR042095">
    <property type="entry name" value="SUMF_sf"/>
</dbReference>
<dbReference type="SUPFAM" id="SSF56436">
    <property type="entry name" value="C-type lectin-like"/>
    <property type="match status" value="1"/>
</dbReference>